<evidence type="ECO:0000313" key="3">
    <source>
        <dbReference type="Proteomes" id="UP000076580"/>
    </source>
</evidence>
<dbReference type="RefSeq" id="XP_040657350.1">
    <property type="nucleotide sequence ID" value="XM_040802317.1"/>
</dbReference>
<feature type="compositionally biased region" description="Pro residues" evidence="1">
    <location>
        <begin position="204"/>
        <end position="219"/>
    </location>
</feature>
<dbReference type="InterPro" id="IPR038765">
    <property type="entry name" value="Papain-like_cys_pep_sf"/>
</dbReference>
<name>A0A151GLN3_DRECN</name>
<organism evidence="2 3">
    <name type="scientific">Drechmeria coniospora</name>
    <name type="common">Nematophagous fungus</name>
    <name type="synonym">Meria coniospora</name>
    <dbReference type="NCBI Taxonomy" id="98403"/>
    <lineage>
        <taxon>Eukaryota</taxon>
        <taxon>Fungi</taxon>
        <taxon>Dikarya</taxon>
        <taxon>Ascomycota</taxon>
        <taxon>Pezizomycotina</taxon>
        <taxon>Sordariomycetes</taxon>
        <taxon>Hypocreomycetidae</taxon>
        <taxon>Hypocreales</taxon>
        <taxon>Ophiocordycipitaceae</taxon>
        <taxon>Drechmeria</taxon>
    </lineage>
</organism>
<accession>A0A151GLN3</accession>
<dbReference type="Proteomes" id="UP000076580">
    <property type="component" value="Chromosome 02"/>
</dbReference>
<sequence length="356" mass="37157">MRLAQGCNTTWAVSAAAAAAATATAEAAAAAAALPSLACCGGRVVAVAPVSVASIRFRINTARLTSLATFLPSLLSFLSPLSVLPSSLPSPPSPLLPCSPQFLPFRPRLRLPPSCLCLGPFLLDPASVEHRPPRSPSRRELAASASHLLLASHLFLAPHLVIAPSSCVRPTDPTRIAAGVVFGLGLGFGFGIPPVSATSEEPPRPLPSLSPPLAPPPARGPIAPSSSSAPSHLRSSTKHPTFSTSSPSTAFEQQQQQQQQQQHPRAPMEEPNDLAAQHEAAKDYQPALEGPPVGEKTTSDAITHEYAKADPVYVEKTVALPQTYSHYRPIQGDGNCGWRGAYSSEPSPSAELASEA</sequence>
<keyword evidence="3" id="KW-1185">Reference proteome</keyword>
<feature type="region of interest" description="Disordered" evidence="1">
    <location>
        <begin position="196"/>
        <end position="297"/>
    </location>
</feature>
<dbReference type="InterPro" id="IPR019400">
    <property type="entry name" value="Peptidase_C65_otubain"/>
</dbReference>
<dbReference type="InParanoid" id="A0A151GLN3"/>
<evidence type="ECO:0000256" key="1">
    <source>
        <dbReference type="SAM" id="MobiDB-lite"/>
    </source>
</evidence>
<dbReference type="PANTHER" id="PTHR12931:SF15">
    <property type="entry name" value="UBIQUITIN THIOESTERASE OTUBAIN-LIKE"/>
    <property type="match status" value="1"/>
</dbReference>
<dbReference type="STRING" id="98403.A0A151GLN3"/>
<dbReference type="GO" id="GO:0043130">
    <property type="term" value="F:ubiquitin binding"/>
    <property type="evidence" value="ECO:0007669"/>
    <property type="project" value="TreeGrafter"/>
</dbReference>
<gene>
    <name evidence="2" type="ORF">DCS_05011</name>
</gene>
<protein>
    <recommendedName>
        <fullName evidence="4">Ubiquitinyl hydrolase 1</fullName>
    </recommendedName>
</protein>
<feature type="region of interest" description="Disordered" evidence="1">
    <location>
        <begin position="326"/>
        <end position="356"/>
    </location>
</feature>
<reference evidence="2 3" key="1">
    <citation type="journal article" date="2016" name="Sci. Rep.">
        <title>Insights into Adaptations to a Near-Obligate Nematode Endoparasitic Lifestyle from the Finished Genome of Drechmeria coniospora.</title>
        <authorList>
            <person name="Zhang L."/>
            <person name="Zhou Z."/>
            <person name="Guo Q."/>
            <person name="Fokkens L."/>
            <person name="Miskei M."/>
            <person name="Pocsi I."/>
            <person name="Zhang W."/>
            <person name="Chen M."/>
            <person name="Wang L."/>
            <person name="Sun Y."/>
            <person name="Donzelli B.G."/>
            <person name="Gibson D.M."/>
            <person name="Nelson D.R."/>
            <person name="Luo J.G."/>
            <person name="Rep M."/>
            <person name="Liu H."/>
            <person name="Yang S."/>
            <person name="Wang J."/>
            <person name="Krasnoff S.B."/>
            <person name="Xu Y."/>
            <person name="Molnar I."/>
            <person name="Lin M."/>
        </authorList>
    </citation>
    <scope>NUCLEOTIDE SEQUENCE [LARGE SCALE GENOMIC DNA]</scope>
    <source>
        <strain evidence="2 3">ARSEF 6962</strain>
    </source>
</reference>
<feature type="compositionally biased region" description="Low complexity" evidence="1">
    <location>
        <begin position="343"/>
        <end position="356"/>
    </location>
</feature>
<comment type="caution">
    <text evidence="2">The sequence shown here is derived from an EMBL/GenBank/DDBJ whole genome shotgun (WGS) entry which is preliminary data.</text>
</comment>
<evidence type="ECO:0000313" key="2">
    <source>
        <dbReference type="EMBL" id="KYK57998.1"/>
    </source>
</evidence>
<dbReference type="GO" id="GO:0004843">
    <property type="term" value="F:cysteine-type deubiquitinase activity"/>
    <property type="evidence" value="ECO:0007669"/>
    <property type="project" value="TreeGrafter"/>
</dbReference>
<dbReference type="EMBL" id="LAYC01000002">
    <property type="protein sequence ID" value="KYK57998.1"/>
    <property type="molecule type" value="Genomic_DNA"/>
</dbReference>
<dbReference type="GO" id="GO:0005634">
    <property type="term" value="C:nucleus"/>
    <property type="evidence" value="ECO:0007669"/>
    <property type="project" value="TreeGrafter"/>
</dbReference>
<dbReference type="GO" id="GO:0071108">
    <property type="term" value="P:protein K48-linked deubiquitination"/>
    <property type="evidence" value="ECO:0007669"/>
    <property type="project" value="TreeGrafter"/>
</dbReference>
<dbReference type="GeneID" id="63717654"/>
<feature type="compositionally biased region" description="Low complexity" evidence="1">
    <location>
        <begin position="220"/>
        <end position="262"/>
    </location>
</feature>
<evidence type="ECO:0008006" key="4">
    <source>
        <dbReference type="Google" id="ProtNLM"/>
    </source>
</evidence>
<dbReference type="Pfam" id="PF10275">
    <property type="entry name" value="Peptidase_C65"/>
    <property type="match status" value="1"/>
</dbReference>
<proteinExistence type="predicted"/>
<dbReference type="PANTHER" id="PTHR12931">
    <property type="entry name" value="UBIQUITIN THIOLESTERASE PROTEIN OTUB"/>
    <property type="match status" value="1"/>
</dbReference>
<dbReference type="AlphaFoldDB" id="A0A151GLN3"/>
<dbReference type="SUPFAM" id="SSF54001">
    <property type="entry name" value="Cysteine proteinases"/>
    <property type="match status" value="1"/>
</dbReference>